<proteinExistence type="predicted"/>
<comment type="caution">
    <text evidence="1">The sequence shown here is derived from an EMBL/GenBank/DDBJ whole genome shotgun (WGS) entry which is preliminary data.</text>
</comment>
<protein>
    <submittedName>
        <fullName evidence="1">Uncharacterized protein</fullName>
    </submittedName>
</protein>
<dbReference type="EMBL" id="VTPC01001530">
    <property type="protein sequence ID" value="KAF2901638.1"/>
    <property type="molecule type" value="Genomic_DNA"/>
</dbReference>
<gene>
    <name evidence="1" type="ORF">ILUMI_04545</name>
</gene>
<reference evidence="1" key="1">
    <citation type="submission" date="2019-08" db="EMBL/GenBank/DDBJ databases">
        <title>The genome of the North American firefly Photinus pyralis.</title>
        <authorList>
            <consortium name="Photinus pyralis genome working group"/>
            <person name="Fallon T.R."/>
            <person name="Sander Lower S.E."/>
            <person name="Weng J.-K."/>
        </authorList>
    </citation>
    <scope>NUCLEOTIDE SEQUENCE</scope>
    <source>
        <strain evidence="1">TRF0915ILg1</strain>
        <tissue evidence="1">Whole body</tissue>
    </source>
</reference>
<sequence>RLLQEITVVAVDLGCWCKQRCPVAGVEGLDSRFASPVEWMWKVLQPELEI</sequence>
<organism evidence="1 2">
    <name type="scientific">Ignelater luminosus</name>
    <name type="common">Cucubano</name>
    <name type="synonym">Pyrophorus luminosus</name>
    <dbReference type="NCBI Taxonomy" id="2038154"/>
    <lineage>
        <taxon>Eukaryota</taxon>
        <taxon>Metazoa</taxon>
        <taxon>Ecdysozoa</taxon>
        <taxon>Arthropoda</taxon>
        <taxon>Hexapoda</taxon>
        <taxon>Insecta</taxon>
        <taxon>Pterygota</taxon>
        <taxon>Neoptera</taxon>
        <taxon>Endopterygota</taxon>
        <taxon>Coleoptera</taxon>
        <taxon>Polyphaga</taxon>
        <taxon>Elateriformia</taxon>
        <taxon>Elateroidea</taxon>
        <taxon>Elateridae</taxon>
        <taxon>Agrypninae</taxon>
        <taxon>Pyrophorini</taxon>
        <taxon>Ignelater</taxon>
    </lineage>
</organism>
<feature type="non-terminal residue" evidence="1">
    <location>
        <position position="1"/>
    </location>
</feature>
<keyword evidence="2" id="KW-1185">Reference proteome</keyword>
<accession>A0A8K0DE87</accession>
<evidence type="ECO:0000313" key="2">
    <source>
        <dbReference type="Proteomes" id="UP000801492"/>
    </source>
</evidence>
<dbReference type="AlphaFoldDB" id="A0A8K0DE87"/>
<name>A0A8K0DE87_IGNLU</name>
<evidence type="ECO:0000313" key="1">
    <source>
        <dbReference type="EMBL" id="KAF2901638.1"/>
    </source>
</evidence>
<dbReference type="Proteomes" id="UP000801492">
    <property type="component" value="Unassembled WGS sequence"/>
</dbReference>